<dbReference type="EC" id="2.8.1.6" evidence="3 13"/>
<dbReference type="NCBIfam" id="TIGR00433">
    <property type="entry name" value="bioB"/>
    <property type="match status" value="1"/>
</dbReference>
<comment type="subunit">
    <text evidence="13">Homodimer.</text>
</comment>
<evidence type="ECO:0000256" key="2">
    <source>
        <dbReference type="ARBA" id="ARBA00010765"/>
    </source>
</evidence>
<keyword evidence="8 13" id="KW-0479">Metal-binding</keyword>
<comment type="cofactor">
    <cofactor evidence="13 14">
        <name>[4Fe-4S] cluster</name>
        <dbReference type="ChEBI" id="CHEBI:49883"/>
    </cofactor>
    <text evidence="13 14">Binds 1 [4Fe-4S] cluster. The cluster is coordinated with 3 cysteines and an exchangeable S-adenosyl-L-methionine.</text>
</comment>
<organism evidence="16 17">
    <name type="scientific">Maridesulfovibrio ferrireducens</name>
    <dbReference type="NCBI Taxonomy" id="246191"/>
    <lineage>
        <taxon>Bacteria</taxon>
        <taxon>Pseudomonadati</taxon>
        <taxon>Thermodesulfobacteriota</taxon>
        <taxon>Desulfovibrionia</taxon>
        <taxon>Desulfovibrionales</taxon>
        <taxon>Desulfovibrionaceae</taxon>
        <taxon>Maridesulfovibrio</taxon>
    </lineage>
</organism>
<dbReference type="Pfam" id="PF04055">
    <property type="entry name" value="Radical_SAM"/>
    <property type="match status" value="1"/>
</dbReference>
<dbReference type="InterPro" id="IPR013785">
    <property type="entry name" value="Aldolase_TIM"/>
</dbReference>
<feature type="binding site" evidence="13 14">
    <location>
        <position position="71"/>
    </location>
    <ligand>
        <name>[4Fe-4S] cluster</name>
        <dbReference type="ChEBI" id="CHEBI:49883"/>
        <note>4Fe-4S-S-AdoMet</note>
    </ligand>
</feature>
<evidence type="ECO:0000256" key="3">
    <source>
        <dbReference type="ARBA" id="ARBA00012236"/>
    </source>
</evidence>
<feature type="domain" description="Radical SAM core" evidence="15">
    <location>
        <begin position="49"/>
        <end position="277"/>
    </location>
</feature>
<feature type="binding site" evidence="13 14">
    <location>
        <position position="112"/>
    </location>
    <ligand>
        <name>[2Fe-2S] cluster</name>
        <dbReference type="ChEBI" id="CHEBI:190135"/>
    </ligand>
</feature>
<keyword evidence="9 13" id="KW-0093">Biotin biosynthesis</keyword>
<sequence length="331" mass="36135">MDRQEKQILWDCVRAGKAVDKHIAIAILRASHGELAEILHAAHHVTSLRFGREVSLCSIANVRSGNCSEDCSFCAQSSHFKGVPAPKYPLMSVDEIRECAEKGGQAPVEYFSYVTSGRALEGKSLGRVCEAVAGMDPSKDFSKHCASLGCLSFESLKKLKDSGVTRYHHNLETSESFFPSVCTTHSYAERIRTVRDAKKAGLEVCCGGLLGLGESFEQRVELALAIAAEKVNSIPLNFLVPIPGTPMEDRPQLEPLEILLTIAMFRLVNPHSEVRMAAGRGALRSLQSFIFHAGCNGLMVGDFLTVSGQGIENDLTMLRDLGLTVKRKDQI</sequence>
<dbReference type="InterPro" id="IPR002684">
    <property type="entry name" value="Biotin_synth/BioAB"/>
</dbReference>
<dbReference type="GO" id="GO:0051537">
    <property type="term" value="F:2 iron, 2 sulfur cluster binding"/>
    <property type="evidence" value="ECO:0007669"/>
    <property type="project" value="UniProtKB-KW"/>
</dbReference>
<name>A0A1G9J9K4_9BACT</name>
<protein>
    <recommendedName>
        <fullName evidence="3 13">Biotin synthase</fullName>
        <ecNumber evidence="3 13">2.8.1.6</ecNumber>
    </recommendedName>
</protein>
<dbReference type="GO" id="GO:0051539">
    <property type="term" value="F:4 iron, 4 sulfur cluster binding"/>
    <property type="evidence" value="ECO:0007669"/>
    <property type="project" value="UniProtKB-KW"/>
</dbReference>
<evidence type="ECO:0000256" key="13">
    <source>
        <dbReference type="HAMAP-Rule" id="MF_01694"/>
    </source>
</evidence>
<evidence type="ECO:0000256" key="10">
    <source>
        <dbReference type="ARBA" id="ARBA00023004"/>
    </source>
</evidence>
<dbReference type="InterPro" id="IPR010722">
    <property type="entry name" value="BATS_dom"/>
</dbReference>
<dbReference type="PROSITE" id="PS51918">
    <property type="entry name" value="RADICAL_SAM"/>
    <property type="match status" value="1"/>
</dbReference>
<keyword evidence="10 13" id="KW-0408">Iron</keyword>
<evidence type="ECO:0000313" key="17">
    <source>
        <dbReference type="Proteomes" id="UP000199053"/>
    </source>
</evidence>
<dbReference type="PANTHER" id="PTHR22976">
    <property type="entry name" value="BIOTIN SYNTHASE"/>
    <property type="match status" value="1"/>
</dbReference>
<evidence type="ECO:0000256" key="5">
    <source>
        <dbReference type="ARBA" id="ARBA00022679"/>
    </source>
</evidence>
<dbReference type="HAMAP" id="MF_01694">
    <property type="entry name" value="BioB"/>
    <property type="match status" value="1"/>
</dbReference>
<dbReference type="GO" id="GO:0009102">
    <property type="term" value="P:biotin biosynthetic process"/>
    <property type="evidence" value="ECO:0007669"/>
    <property type="project" value="UniProtKB-UniRule"/>
</dbReference>
<keyword evidence="17" id="KW-1185">Reference proteome</keyword>
<keyword evidence="11 13" id="KW-0411">Iron-sulfur</keyword>
<evidence type="ECO:0000256" key="8">
    <source>
        <dbReference type="ARBA" id="ARBA00022723"/>
    </source>
</evidence>
<keyword evidence="5 13" id="KW-0808">Transferase</keyword>
<evidence type="ECO:0000256" key="4">
    <source>
        <dbReference type="ARBA" id="ARBA00022485"/>
    </source>
</evidence>
<dbReference type="Gene3D" id="3.20.20.70">
    <property type="entry name" value="Aldolase class I"/>
    <property type="match status" value="1"/>
</dbReference>
<dbReference type="Proteomes" id="UP000199053">
    <property type="component" value="Unassembled WGS sequence"/>
</dbReference>
<evidence type="ECO:0000259" key="15">
    <source>
        <dbReference type="PROSITE" id="PS51918"/>
    </source>
</evidence>
<proteinExistence type="inferred from homology"/>
<dbReference type="EMBL" id="FNGA01000004">
    <property type="protein sequence ID" value="SDL33893.1"/>
    <property type="molecule type" value="Genomic_DNA"/>
</dbReference>
<feature type="binding site" evidence="13 14">
    <location>
        <position position="67"/>
    </location>
    <ligand>
        <name>[4Fe-4S] cluster</name>
        <dbReference type="ChEBI" id="CHEBI:49883"/>
        <note>4Fe-4S-S-AdoMet</note>
    </ligand>
</feature>
<dbReference type="OrthoDB" id="9786826at2"/>
<evidence type="ECO:0000256" key="14">
    <source>
        <dbReference type="PIRSR" id="PIRSR001619-1"/>
    </source>
</evidence>
<dbReference type="PANTHER" id="PTHR22976:SF2">
    <property type="entry name" value="BIOTIN SYNTHASE, MITOCHONDRIAL"/>
    <property type="match status" value="1"/>
</dbReference>
<keyword evidence="4 13" id="KW-0004">4Fe-4S</keyword>
<reference evidence="17" key="1">
    <citation type="submission" date="2016-10" db="EMBL/GenBank/DDBJ databases">
        <authorList>
            <person name="Varghese N."/>
            <person name="Submissions S."/>
        </authorList>
    </citation>
    <scope>NUCLEOTIDE SEQUENCE [LARGE SCALE GENOMIC DNA]</scope>
    <source>
        <strain evidence="17">DSM 16995</strain>
    </source>
</reference>
<dbReference type="InterPro" id="IPR007197">
    <property type="entry name" value="rSAM"/>
</dbReference>
<comment type="catalytic activity">
    <reaction evidence="12 13">
        <text>(4R,5S)-dethiobiotin + (sulfur carrier)-SH + 2 reduced [2Fe-2S]-[ferredoxin] + 2 S-adenosyl-L-methionine = (sulfur carrier)-H + biotin + 2 5'-deoxyadenosine + 2 L-methionine + 2 oxidized [2Fe-2S]-[ferredoxin]</text>
        <dbReference type="Rhea" id="RHEA:22060"/>
        <dbReference type="Rhea" id="RHEA-COMP:10000"/>
        <dbReference type="Rhea" id="RHEA-COMP:10001"/>
        <dbReference type="Rhea" id="RHEA-COMP:14737"/>
        <dbReference type="Rhea" id="RHEA-COMP:14739"/>
        <dbReference type="ChEBI" id="CHEBI:17319"/>
        <dbReference type="ChEBI" id="CHEBI:29917"/>
        <dbReference type="ChEBI" id="CHEBI:33737"/>
        <dbReference type="ChEBI" id="CHEBI:33738"/>
        <dbReference type="ChEBI" id="CHEBI:57586"/>
        <dbReference type="ChEBI" id="CHEBI:57844"/>
        <dbReference type="ChEBI" id="CHEBI:59789"/>
        <dbReference type="ChEBI" id="CHEBI:64428"/>
        <dbReference type="ChEBI" id="CHEBI:149473"/>
        <dbReference type="EC" id="2.8.1.6"/>
    </reaction>
</comment>
<dbReference type="PIRSF" id="PIRSF001619">
    <property type="entry name" value="Biotin_synth"/>
    <property type="match status" value="1"/>
</dbReference>
<comment type="cofactor">
    <cofactor evidence="14">
        <name>[2Fe-2S] cluster</name>
        <dbReference type="ChEBI" id="CHEBI:190135"/>
    </cofactor>
    <text evidence="14">Binds 1 [2Fe-2S] cluster. The cluster is coordinated with 3 cysteines and 1 arginine.</text>
</comment>
<dbReference type="InterPro" id="IPR058240">
    <property type="entry name" value="rSAM_sf"/>
</dbReference>
<dbReference type="GO" id="GO:0005506">
    <property type="term" value="F:iron ion binding"/>
    <property type="evidence" value="ECO:0007669"/>
    <property type="project" value="UniProtKB-UniRule"/>
</dbReference>
<evidence type="ECO:0000256" key="6">
    <source>
        <dbReference type="ARBA" id="ARBA00022691"/>
    </source>
</evidence>
<dbReference type="SMART" id="SM00876">
    <property type="entry name" value="BATS"/>
    <property type="match status" value="1"/>
</dbReference>
<evidence type="ECO:0000256" key="11">
    <source>
        <dbReference type="ARBA" id="ARBA00023014"/>
    </source>
</evidence>
<dbReference type="SFLD" id="SFLDS00029">
    <property type="entry name" value="Radical_SAM"/>
    <property type="match status" value="1"/>
</dbReference>
<keyword evidence="6 13" id="KW-0949">S-adenosyl-L-methionine</keyword>
<evidence type="ECO:0000313" key="16">
    <source>
        <dbReference type="EMBL" id="SDL33893.1"/>
    </source>
</evidence>
<dbReference type="AlphaFoldDB" id="A0A1G9J9K4"/>
<feature type="binding site" evidence="13 14">
    <location>
        <position position="275"/>
    </location>
    <ligand>
        <name>[2Fe-2S] cluster</name>
        <dbReference type="ChEBI" id="CHEBI:190135"/>
    </ligand>
</feature>
<accession>A0A1G9J9K4</accession>
<gene>
    <name evidence="13" type="primary">bioB</name>
    <name evidence="16" type="ORF">SAMN05660337_2696</name>
</gene>
<dbReference type="InterPro" id="IPR006638">
    <property type="entry name" value="Elp3/MiaA/NifB-like_rSAM"/>
</dbReference>
<evidence type="ECO:0000256" key="12">
    <source>
        <dbReference type="ARBA" id="ARBA00051157"/>
    </source>
</evidence>
<dbReference type="STRING" id="246191.SAMN05660337_2696"/>
<dbReference type="InterPro" id="IPR024177">
    <property type="entry name" value="Biotin_synthase"/>
</dbReference>
<dbReference type="SMART" id="SM00729">
    <property type="entry name" value="Elp3"/>
    <property type="match status" value="1"/>
</dbReference>
<dbReference type="Pfam" id="PF06968">
    <property type="entry name" value="BATS"/>
    <property type="match status" value="1"/>
</dbReference>
<dbReference type="UniPathway" id="UPA00078">
    <property type="reaction ID" value="UER00162"/>
</dbReference>
<evidence type="ECO:0000256" key="7">
    <source>
        <dbReference type="ARBA" id="ARBA00022714"/>
    </source>
</evidence>
<dbReference type="SFLD" id="SFLDG01278">
    <property type="entry name" value="biotin_synthase_like"/>
    <property type="match status" value="1"/>
</dbReference>
<comment type="cofactor">
    <cofactor evidence="13">
        <name>[2Fe-2S] cluster</name>
        <dbReference type="ChEBI" id="CHEBI:190135"/>
    </cofactor>
    <text evidence="13">Binds 1 [2Fe-2S] cluster. The cluster is coordinated with 3 cysteines and 1 arginine.</text>
</comment>
<dbReference type="GO" id="GO:0004076">
    <property type="term" value="F:biotin synthase activity"/>
    <property type="evidence" value="ECO:0007669"/>
    <property type="project" value="UniProtKB-UniRule"/>
</dbReference>
<comment type="pathway">
    <text evidence="1 13">Cofactor biosynthesis; biotin biosynthesis; biotin from 7,8-diaminononanoate: step 2/2.</text>
</comment>
<comment type="similarity">
    <text evidence="2 13">Belongs to the radical SAM superfamily. Biotin synthase family.</text>
</comment>
<evidence type="ECO:0000256" key="9">
    <source>
        <dbReference type="ARBA" id="ARBA00022756"/>
    </source>
</evidence>
<feature type="binding site" evidence="13 14">
    <location>
        <position position="145"/>
    </location>
    <ligand>
        <name>[2Fe-2S] cluster</name>
        <dbReference type="ChEBI" id="CHEBI:190135"/>
    </ligand>
</feature>
<dbReference type="CDD" id="cd01335">
    <property type="entry name" value="Radical_SAM"/>
    <property type="match status" value="1"/>
</dbReference>
<feature type="binding site" evidence="13 14">
    <location>
        <position position="74"/>
    </location>
    <ligand>
        <name>[4Fe-4S] cluster</name>
        <dbReference type="ChEBI" id="CHEBI:49883"/>
        <note>4Fe-4S-S-AdoMet</note>
    </ligand>
</feature>
<dbReference type="SFLD" id="SFLDG01060">
    <property type="entry name" value="BATS_domain_containing"/>
    <property type="match status" value="1"/>
</dbReference>
<comment type="function">
    <text evidence="13">Catalyzes the conversion of dethiobiotin (DTB) to biotin by the insertion of a sulfur atom into dethiobiotin via a radical-based mechanism.</text>
</comment>
<dbReference type="SUPFAM" id="SSF102114">
    <property type="entry name" value="Radical SAM enzymes"/>
    <property type="match status" value="1"/>
</dbReference>
<feature type="binding site" evidence="13 14">
    <location>
        <position position="205"/>
    </location>
    <ligand>
        <name>[2Fe-2S] cluster</name>
        <dbReference type="ChEBI" id="CHEBI:190135"/>
    </ligand>
</feature>
<dbReference type="RefSeq" id="WP_092161960.1">
    <property type="nucleotide sequence ID" value="NZ_FNGA01000004.1"/>
</dbReference>
<keyword evidence="7 13" id="KW-0001">2Fe-2S</keyword>
<evidence type="ECO:0000256" key="1">
    <source>
        <dbReference type="ARBA" id="ARBA00004942"/>
    </source>
</evidence>